<feature type="region of interest" description="Disordered" evidence="2">
    <location>
        <begin position="461"/>
        <end position="480"/>
    </location>
</feature>
<keyword evidence="4" id="KW-1185">Reference proteome</keyword>
<evidence type="ECO:0000313" key="4">
    <source>
        <dbReference type="Proteomes" id="UP000824120"/>
    </source>
</evidence>
<keyword evidence="1" id="KW-0175">Coiled coil</keyword>
<comment type="caution">
    <text evidence="3">The sequence shown here is derived from an EMBL/GenBank/DDBJ whole genome shotgun (WGS) entry which is preliminary data.</text>
</comment>
<feature type="compositionally biased region" description="Polar residues" evidence="2">
    <location>
        <begin position="469"/>
        <end position="478"/>
    </location>
</feature>
<gene>
    <name evidence="3" type="ORF">H5410_009532</name>
</gene>
<feature type="compositionally biased region" description="Polar residues" evidence="2">
    <location>
        <begin position="295"/>
        <end position="316"/>
    </location>
</feature>
<accession>A0A9J6AJU2</accession>
<dbReference type="EMBL" id="JACXVP010000002">
    <property type="protein sequence ID" value="KAG5624314.1"/>
    <property type="molecule type" value="Genomic_DNA"/>
</dbReference>
<dbReference type="Proteomes" id="UP000824120">
    <property type="component" value="Chromosome 2"/>
</dbReference>
<dbReference type="AlphaFoldDB" id="A0A9J6AJU2"/>
<evidence type="ECO:0000256" key="1">
    <source>
        <dbReference type="SAM" id="Coils"/>
    </source>
</evidence>
<protein>
    <submittedName>
        <fullName evidence="3">Uncharacterized protein</fullName>
    </submittedName>
</protein>
<reference evidence="3 4" key="1">
    <citation type="submission" date="2020-09" db="EMBL/GenBank/DDBJ databases">
        <title>De no assembly of potato wild relative species, Solanum commersonii.</title>
        <authorList>
            <person name="Cho K."/>
        </authorList>
    </citation>
    <scope>NUCLEOTIDE SEQUENCE [LARGE SCALE GENOMIC DNA]</scope>
    <source>
        <strain evidence="3">LZ3.2</strain>
        <tissue evidence="3">Leaf</tissue>
    </source>
</reference>
<feature type="compositionally biased region" description="Polar residues" evidence="2">
    <location>
        <begin position="494"/>
        <end position="503"/>
    </location>
</feature>
<proteinExistence type="predicted"/>
<evidence type="ECO:0000313" key="3">
    <source>
        <dbReference type="EMBL" id="KAG5624314.1"/>
    </source>
</evidence>
<feature type="region of interest" description="Disordered" evidence="2">
    <location>
        <begin position="487"/>
        <end position="506"/>
    </location>
</feature>
<sequence>MEAVKKAYAGIILNMAKETAARVMASEKKALKFQQDLHSTKEEALRMLLRLKLMIDAKTTEAESLSQNQQRRIDELEAQLNEAEGLIIDLRAELYDVHEQLNEAKHKPLHYLRPHAKEDLVCRNSIMAKSNVNNSESLKFPTELGSKVCKSADMSDTALCNYSKDNLNEPEIYKNGWCAIAMSLADERLHSGDDPSFPIKVTQVTEPSGRDGEAHIAPSSKAMKAENLVGEEPLKGHTSMQRPYTFLGKRRRKARYGKTKNSFCKARSNKLVFSQRPLPAISRCSATYLHTDTLYDSPNSPSTNTERNNVEGTSFVSGKEGPQNKGLTVAVARRSIRKRRVKYLDVSCPPSLSHSSLSNQPMRPGLQCSSFPNSKSNAAECTAKSMKLGGEGGIEEDTGFQGASSGFTVENKIHRKFACADNDARKEDTELIDVSVMVEEGDGQPMHNFGVLPVESILGDNKASEGSKESNLQGNNMTPLKYTFSRKRKKDNLLNPNENSSPDCSVKKRSVEIENIDSRLQDSEALKDSPLRSKHLVQVAHQLISLSGRSWWH</sequence>
<feature type="coiled-coil region" evidence="1">
    <location>
        <begin position="59"/>
        <end position="93"/>
    </location>
</feature>
<evidence type="ECO:0000256" key="2">
    <source>
        <dbReference type="SAM" id="MobiDB-lite"/>
    </source>
</evidence>
<dbReference type="PANTHER" id="PTHR34778:SF6">
    <property type="entry name" value="SHUGOSHIN C-TERMINAL DOMAIN-CONTAINING PROTEIN"/>
    <property type="match status" value="1"/>
</dbReference>
<dbReference type="OrthoDB" id="657513at2759"/>
<dbReference type="PANTHER" id="PTHR34778">
    <property type="entry name" value="OS02G0580700 PROTEIN"/>
    <property type="match status" value="1"/>
</dbReference>
<feature type="region of interest" description="Disordered" evidence="2">
    <location>
        <begin position="295"/>
        <end position="327"/>
    </location>
</feature>
<name>A0A9J6AJU2_SOLCO</name>
<organism evidence="3 4">
    <name type="scientific">Solanum commersonii</name>
    <name type="common">Commerson's wild potato</name>
    <name type="synonym">Commerson's nightshade</name>
    <dbReference type="NCBI Taxonomy" id="4109"/>
    <lineage>
        <taxon>Eukaryota</taxon>
        <taxon>Viridiplantae</taxon>
        <taxon>Streptophyta</taxon>
        <taxon>Embryophyta</taxon>
        <taxon>Tracheophyta</taxon>
        <taxon>Spermatophyta</taxon>
        <taxon>Magnoliopsida</taxon>
        <taxon>eudicotyledons</taxon>
        <taxon>Gunneridae</taxon>
        <taxon>Pentapetalae</taxon>
        <taxon>asterids</taxon>
        <taxon>lamiids</taxon>
        <taxon>Solanales</taxon>
        <taxon>Solanaceae</taxon>
        <taxon>Solanoideae</taxon>
        <taxon>Solaneae</taxon>
        <taxon>Solanum</taxon>
    </lineage>
</organism>